<dbReference type="PANTHER" id="PTHR30466">
    <property type="entry name" value="FLAVIN REDUCTASE"/>
    <property type="match status" value="1"/>
</dbReference>
<dbReference type="InterPro" id="IPR002563">
    <property type="entry name" value="Flavin_Rdtase-like_dom"/>
</dbReference>
<dbReference type="SUPFAM" id="SSF50475">
    <property type="entry name" value="FMN-binding split barrel"/>
    <property type="match status" value="1"/>
</dbReference>
<sequence length="373" mass="39433">MFEAFAAGLAPTKQDASMTPFDSKEFRRALGAFPTGVTVITTCDDAGKPYGVTANSFSSVSLDPPLILWSQSTTSSSYPAFRDCPRFVVNILGDHQVHVSNQFAKSGADKFREVPVKAGLGGVPIIDDCAAHLECVKVAAYPGGDHVVYLGQVEKIFRSGRHSLAFGDGRYLRTFAHDLGEVGSQTGATGLGSLKAQRIALAALPAISERIGQRTVGIAVWGNQGATIIGWEPSAHPVSPFLQAGVVVSLTQSATGVAFAAFMPPEQTQSLADEELQARSRSGQPDNGQFAQRVAEARHHGLARAVGTAASPRHQVTVNAFSAPVYDAEGNMVMAISTTCEAERLSEDWDGEVPTELLAAARELSQRLGHADA</sequence>
<dbReference type="SMART" id="SM00903">
    <property type="entry name" value="Flavin_Reduct"/>
    <property type="match status" value="1"/>
</dbReference>
<proteinExistence type="inferred from homology"/>
<gene>
    <name evidence="4" type="primary">rutF_2</name>
    <name evidence="4" type="ORF">LMG3415_02207</name>
</gene>
<comment type="similarity">
    <text evidence="1">Belongs to the non-flavoprotein flavin reductase family.</text>
</comment>
<dbReference type="PANTHER" id="PTHR30466:SF11">
    <property type="entry name" value="FLAVIN-DEPENDENT MONOOXYGENASE, REDUCTASE SUBUNIT HSAB"/>
    <property type="match status" value="1"/>
</dbReference>
<dbReference type="InterPro" id="IPR014757">
    <property type="entry name" value="Tscrpt_reg_IclR_C"/>
</dbReference>
<evidence type="ECO:0000256" key="1">
    <source>
        <dbReference type="ARBA" id="ARBA00008898"/>
    </source>
</evidence>
<protein>
    <submittedName>
        <fullName evidence="4">FMN reductase (NADH) RutF</fullName>
        <ecNumber evidence="4">1.5.1.42</ecNumber>
    </submittedName>
</protein>
<accession>A0ABM8LCI9</accession>
<comment type="caution">
    <text evidence="4">The sequence shown here is derived from an EMBL/GenBank/DDBJ whole genome shotgun (WGS) entry which is preliminary data.</text>
</comment>
<dbReference type="Gene3D" id="2.30.110.10">
    <property type="entry name" value="Electron Transport, Fmn-binding Protein, Chain A"/>
    <property type="match status" value="1"/>
</dbReference>
<dbReference type="GO" id="GO:0052874">
    <property type="term" value="F:FMN reductase (NADH) activity"/>
    <property type="evidence" value="ECO:0007669"/>
    <property type="project" value="UniProtKB-EC"/>
</dbReference>
<evidence type="ECO:0000313" key="5">
    <source>
        <dbReference type="Proteomes" id="UP000507140"/>
    </source>
</evidence>
<dbReference type="SUPFAM" id="SSF55781">
    <property type="entry name" value="GAF domain-like"/>
    <property type="match status" value="1"/>
</dbReference>
<dbReference type="Gene3D" id="3.30.450.40">
    <property type="match status" value="1"/>
</dbReference>
<name>A0ABM8LCI9_9BURK</name>
<keyword evidence="5" id="KW-1185">Reference proteome</keyword>
<dbReference type="EC" id="1.5.1.42" evidence="4"/>
<reference evidence="4 5" key="1">
    <citation type="submission" date="2020-04" db="EMBL/GenBank/DDBJ databases">
        <authorList>
            <person name="De Canck E."/>
        </authorList>
    </citation>
    <scope>NUCLEOTIDE SEQUENCE [LARGE SCALE GENOMIC DNA]</scope>
    <source>
        <strain evidence="4 5">LMG 3415</strain>
    </source>
</reference>
<dbReference type="InterPro" id="IPR050268">
    <property type="entry name" value="NADH-dep_flavin_reductase"/>
</dbReference>
<dbReference type="PROSITE" id="PS51078">
    <property type="entry name" value="ICLR_ED"/>
    <property type="match status" value="1"/>
</dbReference>
<dbReference type="InterPro" id="IPR012349">
    <property type="entry name" value="Split_barrel_FMN-bd"/>
</dbReference>
<dbReference type="Pfam" id="PF01613">
    <property type="entry name" value="Flavin_Reduct"/>
    <property type="match status" value="1"/>
</dbReference>
<feature type="domain" description="IclR-ED" evidence="3">
    <location>
        <begin position="182"/>
        <end position="370"/>
    </location>
</feature>
<dbReference type="Pfam" id="PF01614">
    <property type="entry name" value="IclR_C"/>
    <property type="match status" value="1"/>
</dbReference>
<evidence type="ECO:0000313" key="4">
    <source>
        <dbReference type="EMBL" id="CAB3856429.1"/>
    </source>
</evidence>
<dbReference type="Proteomes" id="UP000507140">
    <property type="component" value="Unassembled WGS sequence"/>
</dbReference>
<keyword evidence="2 4" id="KW-0560">Oxidoreductase</keyword>
<dbReference type="EMBL" id="CADIKR010000002">
    <property type="protein sequence ID" value="CAB3856429.1"/>
    <property type="molecule type" value="Genomic_DNA"/>
</dbReference>
<evidence type="ECO:0000259" key="3">
    <source>
        <dbReference type="PROSITE" id="PS51078"/>
    </source>
</evidence>
<organism evidence="4 5">
    <name type="scientific">Achromobacter mucicolens</name>
    <dbReference type="NCBI Taxonomy" id="1389922"/>
    <lineage>
        <taxon>Bacteria</taxon>
        <taxon>Pseudomonadati</taxon>
        <taxon>Pseudomonadota</taxon>
        <taxon>Betaproteobacteria</taxon>
        <taxon>Burkholderiales</taxon>
        <taxon>Alcaligenaceae</taxon>
        <taxon>Achromobacter</taxon>
    </lineage>
</organism>
<dbReference type="InterPro" id="IPR029016">
    <property type="entry name" value="GAF-like_dom_sf"/>
</dbReference>
<evidence type="ECO:0000256" key="2">
    <source>
        <dbReference type="ARBA" id="ARBA00023002"/>
    </source>
</evidence>